<name>A0AC34QFX9_9BILA</name>
<evidence type="ECO:0000313" key="1">
    <source>
        <dbReference type="Proteomes" id="UP000887576"/>
    </source>
</evidence>
<proteinExistence type="predicted"/>
<sequence length="904" mass="100800">MAFHPSLVVDSKKNNRSIDRRRETSRFAARDRRGKEADIFTDLKDVVPVVEESTVTHVDRIALLRVASTLCRMRKHAQPFFSKDLMLEDNPHVWNENTLSECLDGFVIIADSDGTMLYITESVSIFLGLTQTDLVGRAIKDFIHPNDYDELMRIATDAAVATEQRRPSEDDAKVLKFGQKMVMRMKTVISPRGRNLNLKSALYKAIVCRCRSIQFDTGKIMLIHASTTPAGQGNSICMTNASVKGSETTSGSFMTRHTCDMRFSYVSESFNYLLRHESRSLMGASFYDLVHPADLPLVAETMAELFRKGHCRSSYYRLIGANNSVAWVQTEATTVNHTTRGQKGQYILCVHSLVGMQSEMDSWTTAGSVCSDVPAAARPACQYIKSEIEDVAEYLGRQPQYIDCHDFTPLIDTDAGINMSEYRPMREIVTQPQVSRQILNNPPRRKDSYNEVLEWLFRDQPGSPPPNTTVIRGSYDNLAHQGFEQSRNGFRDQRSQQQYEFGNPQSRGHSLDGRRNNKMVRMGGSGRTIASQVPTQNQQHQQFNFDAGNYDSNSSSIDDLHQQFSRPRNCTITTTSMDDQNRFAHRATSTAGITRTGDAHHPSGAINGLVDGHGGREDAAGRSRAHSISIGLLCDPGYPDQQRYRSGCEHARPTIPSQFSPLTAGFSNFGVTSPEDSVSTFPNNNSRCAPRNQLSSQASAAFGNDNNNVFSNVSALPTSHSYTMSNAGQCGPQESIGEQNSNMHATMSGASHKRHFEEAQVNPTLNVDALPVVGAPQQISPEFFEEFKKQNPQLFPSNKEPSLIDDNMCHSFQSSSDSLEYLAPFVAEEDMLQLNSDPFPIMDVNFPELDLSGYAFESSFGKQIQPNPFCEKQLQLMRNGEDGLNPPLKRARITVDDSYQANSY</sequence>
<dbReference type="WBParaSite" id="JU765_v2.g15843.t1">
    <property type="protein sequence ID" value="JU765_v2.g15843.t1"/>
    <property type="gene ID" value="JU765_v2.g15843"/>
</dbReference>
<protein>
    <submittedName>
        <fullName evidence="2">Uncharacterized protein</fullName>
    </submittedName>
</protein>
<dbReference type="Proteomes" id="UP000887576">
    <property type="component" value="Unplaced"/>
</dbReference>
<reference evidence="2" key="1">
    <citation type="submission" date="2022-11" db="UniProtKB">
        <authorList>
            <consortium name="WormBaseParasite"/>
        </authorList>
    </citation>
    <scope>IDENTIFICATION</scope>
</reference>
<accession>A0AC34QFX9</accession>
<organism evidence="1 2">
    <name type="scientific">Panagrolaimus sp. JU765</name>
    <dbReference type="NCBI Taxonomy" id="591449"/>
    <lineage>
        <taxon>Eukaryota</taxon>
        <taxon>Metazoa</taxon>
        <taxon>Ecdysozoa</taxon>
        <taxon>Nematoda</taxon>
        <taxon>Chromadorea</taxon>
        <taxon>Rhabditida</taxon>
        <taxon>Tylenchina</taxon>
        <taxon>Panagrolaimomorpha</taxon>
        <taxon>Panagrolaimoidea</taxon>
        <taxon>Panagrolaimidae</taxon>
        <taxon>Panagrolaimus</taxon>
    </lineage>
</organism>
<evidence type="ECO:0000313" key="2">
    <source>
        <dbReference type="WBParaSite" id="JU765_v2.g15843.t1"/>
    </source>
</evidence>